<dbReference type="EMBL" id="JANQDX010000017">
    <property type="protein sequence ID" value="KAL0907890.1"/>
    <property type="molecule type" value="Genomic_DNA"/>
</dbReference>
<organism evidence="1 2">
    <name type="scientific">Dendrobium thyrsiflorum</name>
    <name type="common">Pinecone-like raceme dendrobium</name>
    <name type="synonym">Orchid</name>
    <dbReference type="NCBI Taxonomy" id="117978"/>
    <lineage>
        <taxon>Eukaryota</taxon>
        <taxon>Viridiplantae</taxon>
        <taxon>Streptophyta</taxon>
        <taxon>Embryophyta</taxon>
        <taxon>Tracheophyta</taxon>
        <taxon>Spermatophyta</taxon>
        <taxon>Magnoliopsida</taxon>
        <taxon>Liliopsida</taxon>
        <taxon>Asparagales</taxon>
        <taxon>Orchidaceae</taxon>
        <taxon>Epidendroideae</taxon>
        <taxon>Malaxideae</taxon>
        <taxon>Dendrobiinae</taxon>
        <taxon>Dendrobium</taxon>
    </lineage>
</organism>
<evidence type="ECO:0000313" key="2">
    <source>
        <dbReference type="Proteomes" id="UP001552299"/>
    </source>
</evidence>
<protein>
    <submittedName>
        <fullName evidence="1">Uncharacterized protein</fullName>
    </submittedName>
</protein>
<dbReference type="AlphaFoldDB" id="A0ABD0U641"/>
<dbReference type="Proteomes" id="UP001552299">
    <property type="component" value="Unassembled WGS sequence"/>
</dbReference>
<sequence>MVFVYKLVSGAEELKDECFLASTRGCTIQLLKFADAVAIRKHILDEADRWCSKESTRRGRCPLTGGFAAKWHRRINSYDSGSSEPSGSAAKWHHI</sequence>
<gene>
    <name evidence="1" type="ORF">M5K25_022341</name>
</gene>
<evidence type="ECO:0000313" key="1">
    <source>
        <dbReference type="EMBL" id="KAL0907890.1"/>
    </source>
</evidence>
<keyword evidence="2" id="KW-1185">Reference proteome</keyword>
<reference evidence="1 2" key="1">
    <citation type="journal article" date="2024" name="Plant Biotechnol. J.">
        <title>Dendrobium thyrsiflorum genome and its molecular insights into genes involved in important horticultural traits.</title>
        <authorList>
            <person name="Chen B."/>
            <person name="Wang J.Y."/>
            <person name="Zheng P.J."/>
            <person name="Li K.L."/>
            <person name="Liang Y.M."/>
            <person name="Chen X.F."/>
            <person name="Zhang C."/>
            <person name="Zhao X."/>
            <person name="He X."/>
            <person name="Zhang G.Q."/>
            <person name="Liu Z.J."/>
            <person name="Xu Q."/>
        </authorList>
    </citation>
    <scope>NUCLEOTIDE SEQUENCE [LARGE SCALE GENOMIC DNA]</scope>
    <source>
        <strain evidence="1">GZMU011</strain>
    </source>
</reference>
<name>A0ABD0U641_DENTH</name>
<proteinExistence type="predicted"/>
<accession>A0ABD0U641</accession>
<comment type="caution">
    <text evidence="1">The sequence shown here is derived from an EMBL/GenBank/DDBJ whole genome shotgun (WGS) entry which is preliminary data.</text>
</comment>